<evidence type="ECO:0000256" key="10">
    <source>
        <dbReference type="ARBA" id="ARBA00023065"/>
    </source>
</evidence>
<feature type="transmembrane region" description="Helical" evidence="16">
    <location>
        <begin position="394"/>
        <end position="415"/>
    </location>
</feature>
<feature type="transmembrane region" description="Helical" evidence="16">
    <location>
        <begin position="577"/>
        <end position="599"/>
    </location>
</feature>
<dbReference type="PANTHER" id="PTHR43185">
    <property type="entry name" value="FERROUS IRON TRANSPORT PROTEIN B"/>
    <property type="match status" value="1"/>
</dbReference>
<dbReference type="GO" id="GO:0005525">
    <property type="term" value="F:GTP binding"/>
    <property type="evidence" value="ECO:0007669"/>
    <property type="project" value="UniProtKB-KW"/>
</dbReference>
<dbReference type="GO" id="GO:0015093">
    <property type="term" value="F:ferrous iron transmembrane transporter activity"/>
    <property type="evidence" value="ECO:0007669"/>
    <property type="project" value="UniProtKB-UniRule"/>
</dbReference>
<keyword evidence="4" id="KW-1003">Cell membrane</keyword>
<gene>
    <name evidence="18" type="ordered locus">Sgly_1494</name>
</gene>
<evidence type="ECO:0000256" key="2">
    <source>
        <dbReference type="ARBA" id="ARBA00004651"/>
    </source>
</evidence>
<dbReference type="Proteomes" id="UP000007488">
    <property type="component" value="Chromosome"/>
</dbReference>
<keyword evidence="7 14" id="KW-0547">Nucleotide-binding</keyword>
<feature type="binding site" evidence="15">
    <location>
        <position position="22"/>
    </location>
    <ligand>
        <name>Mg(2+)</name>
        <dbReference type="ChEBI" id="CHEBI:18420"/>
        <label>1</label>
    </ligand>
</feature>
<reference evidence="18 19" key="1">
    <citation type="journal article" date="2011" name="Stand. Genomic Sci.">
        <title>Complete genome sequence of Syntrophobotulus glycolicus type strain (FlGlyR).</title>
        <authorList>
            <person name="Han C."/>
            <person name="Mwirichia R."/>
            <person name="Chertkov O."/>
            <person name="Held B."/>
            <person name="Lapidus A."/>
            <person name="Nolan M."/>
            <person name="Lucas S."/>
            <person name="Hammon N."/>
            <person name="Deshpande S."/>
            <person name="Cheng J.F."/>
            <person name="Tapia R."/>
            <person name="Goodwin L."/>
            <person name="Pitluck S."/>
            <person name="Huntemann M."/>
            <person name="Liolios K."/>
            <person name="Ivanova N."/>
            <person name="Pagani I."/>
            <person name="Mavromatis K."/>
            <person name="Ovchinikova G."/>
            <person name="Pati A."/>
            <person name="Chen A."/>
            <person name="Palaniappan K."/>
            <person name="Land M."/>
            <person name="Hauser L."/>
            <person name="Brambilla E.M."/>
            <person name="Rohde M."/>
            <person name="Spring S."/>
            <person name="Sikorski J."/>
            <person name="Goker M."/>
            <person name="Woyke T."/>
            <person name="Bristow J."/>
            <person name="Eisen J.A."/>
            <person name="Markowitz V."/>
            <person name="Hugenholtz P."/>
            <person name="Kyrpides N.C."/>
            <person name="Klenk H.P."/>
            <person name="Detter J.C."/>
        </authorList>
    </citation>
    <scope>NUCLEOTIDE SEQUENCE [LARGE SCALE GENOMIC DNA]</scope>
    <source>
        <strain evidence="19">DSM 8271 / FlGlyR</strain>
    </source>
</reference>
<dbReference type="AlphaFoldDB" id="F0SX12"/>
<dbReference type="EMBL" id="CP002547">
    <property type="protein sequence ID" value="ADY55795.1"/>
    <property type="molecule type" value="Genomic_DNA"/>
</dbReference>
<dbReference type="Pfam" id="PF07664">
    <property type="entry name" value="FeoB_C"/>
    <property type="match status" value="1"/>
</dbReference>
<evidence type="ECO:0000256" key="8">
    <source>
        <dbReference type="ARBA" id="ARBA00022989"/>
    </source>
</evidence>
<feature type="transmembrane region" description="Helical" evidence="16">
    <location>
        <begin position="347"/>
        <end position="368"/>
    </location>
</feature>
<keyword evidence="10" id="KW-0406">Ion transport</keyword>
<accession>F0SX12</accession>
<dbReference type="HOGENOM" id="CLU_013350_3_0_9"/>
<comment type="subcellular location">
    <subcellularLocation>
        <location evidence="2 16">Cell membrane</location>
        <topology evidence="2 16">Multi-pass membrane protein</topology>
    </subcellularLocation>
</comment>
<dbReference type="Pfam" id="PF02421">
    <property type="entry name" value="FeoB_N"/>
    <property type="match status" value="1"/>
</dbReference>
<dbReference type="Gene3D" id="3.40.50.300">
    <property type="entry name" value="P-loop containing nucleotide triphosphate hydrolases"/>
    <property type="match status" value="1"/>
</dbReference>
<evidence type="ECO:0000256" key="5">
    <source>
        <dbReference type="ARBA" id="ARBA00022496"/>
    </source>
</evidence>
<dbReference type="PROSITE" id="PS51711">
    <property type="entry name" value="G_FEOB"/>
    <property type="match status" value="1"/>
</dbReference>
<dbReference type="InterPro" id="IPR027417">
    <property type="entry name" value="P-loop_NTPase"/>
</dbReference>
<feature type="binding site" evidence="14">
    <location>
        <begin position="35"/>
        <end position="39"/>
    </location>
    <ligand>
        <name>GTP</name>
        <dbReference type="ChEBI" id="CHEBI:37565"/>
        <label>2</label>
    </ligand>
</feature>
<keyword evidence="6 16" id="KW-0812">Transmembrane</keyword>
<proteinExistence type="inferred from homology"/>
<comment type="function">
    <text evidence="1 16">Probable transporter of a GTP-driven Fe(2+) uptake system.</text>
</comment>
<dbReference type="InterPro" id="IPR050860">
    <property type="entry name" value="FeoB_GTPase"/>
</dbReference>
<evidence type="ECO:0000313" key="18">
    <source>
        <dbReference type="EMBL" id="ADY55795.1"/>
    </source>
</evidence>
<evidence type="ECO:0000259" key="17">
    <source>
        <dbReference type="PROSITE" id="PS51711"/>
    </source>
</evidence>
<dbReference type="eggNOG" id="COG0370">
    <property type="taxonomic scope" value="Bacteria"/>
</dbReference>
<dbReference type="Pfam" id="PF07670">
    <property type="entry name" value="Gate"/>
    <property type="match status" value="2"/>
</dbReference>
<evidence type="ECO:0000313" key="19">
    <source>
        <dbReference type="Proteomes" id="UP000007488"/>
    </source>
</evidence>
<reference evidence="19" key="2">
    <citation type="submission" date="2011-02" db="EMBL/GenBank/DDBJ databases">
        <title>The complete genome of Syntrophobotulus glycolicus DSM 8271.</title>
        <authorList>
            <person name="Lucas S."/>
            <person name="Copeland A."/>
            <person name="Lapidus A."/>
            <person name="Bruce D."/>
            <person name="Goodwin L."/>
            <person name="Pitluck S."/>
            <person name="Kyrpides N."/>
            <person name="Mavromatis K."/>
            <person name="Pagani I."/>
            <person name="Ivanova N."/>
            <person name="Mikhailova N."/>
            <person name="Chertkov O."/>
            <person name="Held B."/>
            <person name="Detter J.C."/>
            <person name="Tapia R."/>
            <person name="Han C."/>
            <person name="Land M."/>
            <person name="Hauser L."/>
            <person name="Markowitz V."/>
            <person name="Cheng J.-F."/>
            <person name="Hugenholtz P."/>
            <person name="Woyke T."/>
            <person name="Wu D."/>
            <person name="Spring S."/>
            <person name="Schroeder M."/>
            <person name="Brambilla E."/>
            <person name="Klenk H.-P."/>
            <person name="Eisen J.A."/>
        </authorList>
    </citation>
    <scope>NUCLEOTIDE SEQUENCE [LARGE SCALE GENOMIC DNA]</scope>
    <source>
        <strain evidence="19">DSM 8271 / FlGlyR</strain>
    </source>
</reference>
<dbReference type="STRING" id="645991.Sgly_1494"/>
<feature type="binding site" evidence="15">
    <location>
        <position position="24"/>
    </location>
    <ligand>
        <name>Mg(2+)</name>
        <dbReference type="ChEBI" id="CHEBI:18420"/>
        <label>2</label>
    </ligand>
</feature>
<dbReference type="CDD" id="cd01879">
    <property type="entry name" value="FeoB"/>
    <property type="match status" value="1"/>
</dbReference>
<dbReference type="SUPFAM" id="SSF52540">
    <property type="entry name" value="P-loop containing nucleoside triphosphate hydrolases"/>
    <property type="match status" value="1"/>
</dbReference>
<feature type="binding site" evidence="14">
    <location>
        <begin position="10"/>
        <end position="17"/>
    </location>
    <ligand>
        <name>GTP</name>
        <dbReference type="ChEBI" id="CHEBI:37565"/>
        <label>1</label>
    </ligand>
</feature>
<dbReference type="GO" id="GO:0005886">
    <property type="term" value="C:plasma membrane"/>
    <property type="evidence" value="ECO:0007669"/>
    <property type="project" value="UniProtKB-SubCell"/>
</dbReference>
<evidence type="ECO:0000256" key="11">
    <source>
        <dbReference type="ARBA" id="ARBA00023134"/>
    </source>
</evidence>
<feature type="binding site" evidence="15">
    <location>
        <position position="25"/>
    </location>
    <ligand>
        <name>Mg(2+)</name>
        <dbReference type="ChEBI" id="CHEBI:18420"/>
        <label>2</label>
    </ligand>
</feature>
<comment type="similarity">
    <text evidence="16">Belongs to the TRAFAC class TrmE-Era-EngA-EngB-Septin-like GTPase superfamily. FeoB GTPase (TC 9.A.8) family.</text>
</comment>
<evidence type="ECO:0000256" key="12">
    <source>
        <dbReference type="ARBA" id="ARBA00023136"/>
    </source>
</evidence>
<feature type="transmembrane region" description="Helical" evidence="16">
    <location>
        <begin position="291"/>
        <end position="312"/>
    </location>
</feature>
<evidence type="ECO:0000256" key="6">
    <source>
        <dbReference type="ARBA" id="ARBA00022692"/>
    </source>
</evidence>
<protein>
    <recommendedName>
        <fullName evidence="13 16">Ferrous iron transport protein B</fullName>
    </recommendedName>
</protein>
<feature type="transmembrane region" description="Helical" evidence="16">
    <location>
        <begin position="543"/>
        <end position="565"/>
    </location>
</feature>
<evidence type="ECO:0000256" key="3">
    <source>
        <dbReference type="ARBA" id="ARBA00022448"/>
    </source>
</evidence>
<feature type="binding site" evidence="14">
    <location>
        <begin position="56"/>
        <end position="59"/>
    </location>
    <ligand>
        <name>GTP</name>
        <dbReference type="ChEBI" id="CHEBI:37565"/>
        <label>3</label>
    </ligand>
</feature>
<dbReference type="GO" id="GO:0046872">
    <property type="term" value="F:metal ion binding"/>
    <property type="evidence" value="ECO:0007669"/>
    <property type="project" value="UniProtKB-KW"/>
</dbReference>
<feature type="transmembrane region" description="Helical" evidence="16">
    <location>
        <begin position="619"/>
        <end position="640"/>
    </location>
</feature>
<feature type="transmembrane region" description="Helical" evidence="16">
    <location>
        <begin position="513"/>
        <end position="531"/>
    </location>
</feature>
<keyword evidence="15" id="KW-0479">Metal-binding</keyword>
<keyword evidence="12 16" id="KW-0472">Membrane</keyword>
<evidence type="ECO:0000256" key="9">
    <source>
        <dbReference type="ARBA" id="ARBA00023004"/>
    </source>
</evidence>
<keyword evidence="11 14" id="KW-0342">GTP-binding</keyword>
<keyword evidence="3 16" id="KW-0813">Transport</keyword>
<dbReference type="Gene3D" id="1.10.287.1770">
    <property type="match status" value="1"/>
</dbReference>
<dbReference type="InterPro" id="IPR030389">
    <property type="entry name" value="G_FEOB_dom"/>
</dbReference>
<keyword evidence="9 16" id="KW-0408">Iron</keyword>
<feature type="transmembrane region" description="Helical" evidence="16">
    <location>
        <begin position="652"/>
        <end position="674"/>
    </location>
</feature>
<feature type="transmembrane region" description="Helical" evidence="16">
    <location>
        <begin position="450"/>
        <end position="469"/>
    </location>
</feature>
<evidence type="ECO:0000256" key="7">
    <source>
        <dbReference type="ARBA" id="ARBA00022741"/>
    </source>
</evidence>
<evidence type="ECO:0000256" key="1">
    <source>
        <dbReference type="ARBA" id="ARBA00003926"/>
    </source>
</evidence>
<evidence type="ECO:0000256" key="14">
    <source>
        <dbReference type="PIRSR" id="PIRSR603373-1"/>
    </source>
</evidence>
<keyword evidence="15" id="KW-0460">Magnesium</keyword>
<organism evidence="18 19">
    <name type="scientific">Syntrophobotulus glycolicus (strain DSM 8271 / FlGlyR)</name>
    <dbReference type="NCBI Taxonomy" id="645991"/>
    <lineage>
        <taxon>Bacteria</taxon>
        <taxon>Bacillati</taxon>
        <taxon>Bacillota</taxon>
        <taxon>Clostridia</taxon>
        <taxon>Eubacteriales</taxon>
        <taxon>Desulfitobacteriaceae</taxon>
        <taxon>Syntrophobotulus</taxon>
    </lineage>
</organism>
<dbReference type="InterPro" id="IPR011642">
    <property type="entry name" value="Gate_dom"/>
</dbReference>
<feature type="transmembrane region" description="Helical" evidence="16">
    <location>
        <begin position="318"/>
        <end position="340"/>
    </location>
</feature>
<evidence type="ECO:0000256" key="16">
    <source>
        <dbReference type="RuleBase" id="RU362098"/>
    </source>
</evidence>
<feature type="domain" description="FeoB-type G" evidence="17">
    <location>
        <begin position="3"/>
        <end position="165"/>
    </location>
</feature>
<keyword evidence="5 16" id="KW-0410">Iron transport</keyword>
<keyword evidence="19" id="KW-1185">Reference proteome</keyword>
<evidence type="ECO:0000256" key="13">
    <source>
        <dbReference type="NCBIfam" id="TIGR00437"/>
    </source>
</evidence>
<dbReference type="OrthoDB" id="9809127at2"/>
<feature type="binding site" evidence="14">
    <location>
        <begin position="116"/>
        <end position="119"/>
    </location>
    <ligand>
        <name>GTP</name>
        <dbReference type="ChEBI" id="CHEBI:37565"/>
        <label>4</label>
    </ligand>
</feature>
<evidence type="ECO:0000256" key="15">
    <source>
        <dbReference type="PIRSR" id="PIRSR603373-2"/>
    </source>
</evidence>
<sequence length="675" mass="72094">MSSMTIALLGQPNSGKSTLFNGLTGSRQHVGNWPGKTVEQKEGHFNHAGRKYTVVDLPGTYSLSAHSDEEIVTREYIAGGKADRVYILADASQLERTLFMLADYAGIRTPAVLLLNMMDVAAKQGKTIDSAVISRKLGIPVVPLSAVDTKNYAGFFQTLVDGGETPALLAETSLSNLYATVIGNPYRQVLDLLPAGGIGAYSASWLAVKLLERDASARQIVQSSLDAAAMAKLDSLVNRVENGSLLTGDCKFRWIDDLLKGSVSAAPSDKQKLGRFDRIATSKTWGKPLSIAMILLGLVLSFLPAAPFMAFGSMLPGILVPPVAGGLGTLGVPPIIISLLGDAVITAIGFVIAMAGFVFGISLVFGFLEEIGYMARISYVFDHTMSRLGLHGKAVMPFLVSFGCTIGGAAGARVIDSWGQRVLAISLAWVVPCAGTWGVVGLMSGTFFGVWAPLVVVSLFLTALLHMGITSRIFGRSLLQESDRSGLIMELPPYHKPRWKNLFRFVLNRMGDVLVRALKIVILVAVLFWLLSYTPDGDVSGSIIYAVGTFIEPVTALFGLKWQLFMAFLASAMGKEAALGVLSTLFATGSGVFSSAIGQGAVAPNLSSVLLSSISKAEALAFIFAFTFNIPCLMALAATYQETHSLKWTLRIAGYYLGMALLMAFLAYHVGLLIF</sequence>
<dbReference type="NCBIfam" id="TIGR00437">
    <property type="entry name" value="feoB"/>
    <property type="match status" value="1"/>
</dbReference>
<feature type="binding site" evidence="15">
    <location>
        <position position="21"/>
    </location>
    <ligand>
        <name>Mg(2+)</name>
        <dbReference type="ChEBI" id="CHEBI:18420"/>
        <label>2</label>
    </ligand>
</feature>
<keyword evidence="8 16" id="KW-1133">Transmembrane helix</keyword>
<dbReference type="PANTHER" id="PTHR43185:SF1">
    <property type="entry name" value="FE(2+) TRANSPORTER FEOB"/>
    <property type="match status" value="1"/>
</dbReference>
<dbReference type="InterPro" id="IPR003373">
    <property type="entry name" value="Fe2_transport_prot-B"/>
</dbReference>
<dbReference type="InterPro" id="IPR011640">
    <property type="entry name" value="Fe2_transport_prot_B_C"/>
</dbReference>
<dbReference type="KEGG" id="sgy:Sgly_1494"/>
<name>F0SX12_SYNGF</name>
<evidence type="ECO:0000256" key="4">
    <source>
        <dbReference type="ARBA" id="ARBA00022475"/>
    </source>
</evidence>